<sequence length="1113" mass="126122">MFGNVPSVQICSSGVVVFVVVVFVVVVVVVAVVNGQSQVALSLLAQPPYIPPHPNLSPQSPPARPQLLAALHVTYSEPPSKPAATPISASAAVLQLLFLLVTNTGIVQTRIWGREFSFSNAMVHGLLFKWEDSAALKHHCGSCKRPLNHPGARASCFGKHSEPCVRYHQVRSSQYLEHHAWHVLTIDQAMFMRLRGHTCTYCLTIEEAHYKRHIEIAEKVRGLYESCGEIDWTLIPSETCERGRARIPGKRQIVSNDGESDPSPTSDDTPTSRREKKNAKNLARAASRSRMITQEEAKYIDSVLHLADGVNDSEGPCNPEEIEEIERHLRYHAQVYNTQPDRRGLRNMAQFPDADVDFDAEMERILEILRITDLVQRNSRNRGLQGRDMKHFEALVEELKRTVVEDIVLVKKDILEIRMRRAGYMRYTNKAAVTHVEDRYIDKDWKTGEKINVNRSDSSGYNTPLDEIKMSYSWDILIAGVNVLRADLYHMHSSNRNDSEENVALAPQQLPRTHAPDRRHLETVHIRVSGEDGLHEAVIEPYNAPLVTLATNPTPNIKPISLKVFLDDASKCGARTINAGIGRTSKPQPVFNGWQTMTGSSKTTLHTETPTVSAESPRLLAGGRTYPPVLDRDSSSKRCRQPLAVKQQHTTKVEKSPFVQSPPNEAISLTRMPESFIDHAVDHITITLKTEPVLSHKKKAKKEREARRKARKVLVLGEIFDRSPDADTKVLVEDEVDLTTVKELSHRTSSECPNDENEVMESAGAYQTEDDSGENNFGLMKLDAVCSRRSAKVFPFEIPVTKHGKHVHWHRFTRNLIVDQPTTPLMVNWHTPHNGTPENAVHCAFERYSEPDCPFHDEFFDDATTCACCAYRKDMCHLTYPGIDECSFGPIDRLHGEKLMEMYKNDSRTQGRLMLVDDVLYDYLLMTAGAQCGHPISDNMPEALVQEYTEVFDNHKGPGPLIQQEQLYQRLAAKNMTLKHPVSSQLLHKMQLTFEPKDCTYTCYCHTKVVPGLKPEDTIECSHRDCANTFFHNACVKKRHHEKVTRWYCRGCSQNMKALARNTLHSVGDYDHDAEERYSCELRDQIFRKMMNIPDDVFERVKKRVQTMGGMNF</sequence>
<dbReference type="EMBL" id="FP929114">
    <property type="protein sequence ID" value="CBX89975.1"/>
    <property type="molecule type" value="Genomic_DNA"/>
</dbReference>
<dbReference type="InterPro" id="IPR019786">
    <property type="entry name" value="Zinc_finger_PHD-type_CS"/>
</dbReference>
<proteinExistence type="predicted"/>
<feature type="compositionally biased region" description="Polar residues" evidence="4">
    <location>
        <begin position="600"/>
        <end position="614"/>
    </location>
</feature>
<organism evidence="7">
    <name type="scientific">Leptosphaeria maculans (strain JN3 / isolate v23.1.3 / race Av1-4-5-6-7-8)</name>
    <name type="common">Blackleg fungus</name>
    <name type="synonym">Phoma lingam</name>
    <dbReference type="NCBI Taxonomy" id="985895"/>
    <lineage>
        <taxon>Eukaryota</taxon>
        <taxon>Fungi</taxon>
        <taxon>Dikarya</taxon>
        <taxon>Ascomycota</taxon>
        <taxon>Pezizomycotina</taxon>
        <taxon>Dothideomycetes</taxon>
        <taxon>Pleosporomycetidae</taxon>
        <taxon>Pleosporales</taxon>
        <taxon>Pleosporineae</taxon>
        <taxon>Leptosphaeriaceae</taxon>
        <taxon>Plenodomus</taxon>
        <taxon>Plenodomus lingam/Leptosphaeria maculans species complex</taxon>
    </lineage>
</organism>
<protein>
    <recommendedName>
        <fullName evidence="8">PHD-type domain-containing protein</fullName>
    </recommendedName>
</protein>
<reference evidence="7" key="1">
    <citation type="journal article" date="2011" name="Nat. Commun.">
        <title>Effector diversification within compartments of the Leptosphaeria maculans genome affected by Repeat-Induced Point mutations.</title>
        <authorList>
            <person name="Rouxel T."/>
            <person name="Grandaubert J."/>
            <person name="Hane J.K."/>
            <person name="Hoede C."/>
            <person name="van de Wouw A.P."/>
            <person name="Couloux A."/>
            <person name="Dominguez V."/>
            <person name="Anthouard V."/>
            <person name="Bally P."/>
            <person name="Bourras S."/>
            <person name="Cozijnsen A.J."/>
            <person name="Ciuffetti L.M."/>
            <person name="Degrave A."/>
            <person name="Dilmaghani A."/>
            <person name="Duret L."/>
            <person name="Fudal I."/>
            <person name="Goodwin S.B."/>
            <person name="Gout L."/>
            <person name="Glaser N."/>
            <person name="Linglin J."/>
            <person name="Kema G.H.J."/>
            <person name="Lapalu N."/>
            <person name="Lawrence C.B."/>
            <person name="May K."/>
            <person name="Meyer M."/>
            <person name="Ollivier B."/>
            <person name="Poulain J."/>
            <person name="Schoch C.L."/>
            <person name="Simon A."/>
            <person name="Spatafora J.W."/>
            <person name="Stachowiak A."/>
            <person name="Turgeon B.G."/>
            <person name="Tyler B.M."/>
            <person name="Vincent D."/>
            <person name="Weissenbach J."/>
            <person name="Amselem J."/>
            <person name="Quesneville H."/>
            <person name="Oliver R.P."/>
            <person name="Wincker P."/>
            <person name="Balesdent M.-H."/>
            <person name="Howlett B.J."/>
        </authorList>
    </citation>
    <scope>NUCLEOTIDE SEQUENCE [LARGE SCALE GENOMIC DNA]</scope>
    <source>
        <strain evidence="7">JN3 / isolate v23.1.3 / race Av1-4-5-6-7-8</strain>
    </source>
</reference>
<dbReference type="AlphaFoldDB" id="E4ZQ65"/>
<dbReference type="STRING" id="985895.E4ZQ65"/>
<keyword evidence="5" id="KW-0472">Membrane</keyword>
<dbReference type="eggNOG" id="ENOG502SA8S">
    <property type="taxonomic scope" value="Eukaryota"/>
</dbReference>
<dbReference type="SUPFAM" id="SSF57903">
    <property type="entry name" value="FYVE/PHD zinc finger"/>
    <property type="match status" value="1"/>
</dbReference>
<dbReference type="OMA" id="LFKWEDS"/>
<feature type="region of interest" description="Disordered" evidence="4">
    <location>
        <begin position="248"/>
        <end position="288"/>
    </location>
</feature>
<dbReference type="VEuPathDB" id="FungiDB:LEMA_P124650.1"/>
<dbReference type="InterPro" id="IPR011011">
    <property type="entry name" value="Znf_FYVE_PHD"/>
</dbReference>
<keyword evidence="5" id="KW-1133">Transmembrane helix</keyword>
<accession>E4ZQ65</accession>
<evidence type="ECO:0000256" key="1">
    <source>
        <dbReference type="ARBA" id="ARBA00022723"/>
    </source>
</evidence>
<evidence type="ECO:0000256" key="5">
    <source>
        <dbReference type="SAM" id="Phobius"/>
    </source>
</evidence>
<name>E4ZQ65_LEPMJ</name>
<gene>
    <name evidence="6" type="ORF">LEMA_P124650.1</name>
</gene>
<evidence type="ECO:0000256" key="2">
    <source>
        <dbReference type="ARBA" id="ARBA00022771"/>
    </source>
</evidence>
<dbReference type="OrthoDB" id="3642840at2759"/>
<evidence type="ECO:0000256" key="4">
    <source>
        <dbReference type="SAM" id="MobiDB-lite"/>
    </source>
</evidence>
<feature type="transmembrane region" description="Helical" evidence="5">
    <location>
        <begin position="12"/>
        <end position="33"/>
    </location>
</feature>
<dbReference type="InterPro" id="IPR013083">
    <property type="entry name" value="Znf_RING/FYVE/PHD"/>
</dbReference>
<evidence type="ECO:0000313" key="6">
    <source>
        <dbReference type="EMBL" id="CBX89975.1"/>
    </source>
</evidence>
<keyword evidence="5" id="KW-0812">Transmembrane</keyword>
<evidence type="ECO:0008006" key="8">
    <source>
        <dbReference type="Google" id="ProtNLM"/>
    </source>
</evidence>
<dbReference type="PROSITE" id="PS01359">
    <property type="entry name" value="ZF_PHD_1"/>
    <property type="match status" value="1"/>
</dbReference>
<evidence type="ECO:0000313" key="7">
    <source>
        <dbReference type="Proteomes" id="UP000002668"/>
    </source>
</evidence>
<keyword evidence="7" id="KW-1185">Reference proteome</keyword>
<evidence type="ECO:0000256" key="3">
    <source>
        <dbReference type="ARBA" id="ARBA00022833"/>
    </source>
</evidence>
<dbReference type="HOGENOM" id="CLU_310601_0_0_1"/>
<feature type="region of interest" description="Disordered" evidence="4">
    <location>
        <begin position="643"/>
        <end position="662"/>
    </location>
</feature>
<dbReference type="InParanoid" id="E4ZQ65"/>
<keyword evidence="1" id="KW-0479">Metal-binding</keyword>
<keyword evidence="2" id="KW-0863">Zinc-finger</keyword>
<feature type="region of interest" description="Disordered" evidence="4">
    <location>
        <begin position="600"/>
        <end position="637"/>
    </location>
</feature>
<dbReference type="Proteomes" id="UP000002668">
    <property type="component" value="Genome"/>
</dbReference>
<keyword evidence="3" id="KW-0862">Zinc</keyword>
<dbReference type="GO" id="GO:0008270">
    <property type="term" value="F:zinc ion binding"/>
    <property type="evidence" value="ECO:0007669"/>
    <property type="project" value="UniProtKB-KW"/>
</dbReference>
<dbReference type="Gene3D" id="3.30.40.10">
    <property type="entry name" value="Zinc/RING finger domain, C3HC4 (zinc finger)"/>
    <property type="match status" value="1"/>
</dbReference>